<dbReference type="RefSeq" id="WP_146959943.1">
    <property type="nucleotide sequence ID" value="NZ_AP019834.1"/>
</dbReference>
<dbReference type="InterPro" id="IPR036737">
    <property type="entry name" value="OmpA-like_sf"/>
</dbReference>
<dbReference type="Proteomes" id="UP000321397">
    <property type="component" value="Chromosome"/>
</dbReference>
<dbReference type="InterPro" id="IPR011990">
    <property type="entry name" value="TPR-like_helical_dom_sf"/>
</dbReference>
<dbReference type="SUPFAM" id="SSF81901">
    <property type="entry name" value="HCP-like"/>
    <property type="match status" value="1"/>
</dbReference>
<evidence type="ECO:0000313" key="1">
    <source>
        <dbReference type="EMBL" id="BBM47016.1"/>
    </source>
</evidence>
<organism evidence="1 2">
    <name type="scientific">Leptotrichia wadei</name>
    <dbReference type="NCBI Taxonomy" id="157687"/>
    <lineage>
        <taxon>Bacteria</taxon>
        <taxon>Fusobacteriati</taxon>
        <taxon>Fusobacteriota</taxon>
        <taxon>Fusobacteriia</taxon>
        <taxon>Fusobacteriales</taxon>
        <taxon>Leptotrichiaceae</taxon>
        <taxon>Leptotrichia</taxon>
    </lineage>
</organism>
<proteinExistence type="predicted"/>
<dbReference type="SUPFAM" id="SSF103088">
    <property type="entry name" value="OmpA-like"/>
    <property type="match status" value="1"/>
</dbReference>
<dbReference type="AlphaFoldDB" id="A0A510K5X2"/>
<accession>A0A510K5X2</accession>
<dbReference type="EMBL" id="AP019834">
    <property type="protein sequence ID" value="BBM47016.1"/>
    <property type="molecule type" value="Genomic_DNA"/>
</dbReference>
<gene>
    <name evidence="1" type="ORF">JMUB3933_0516</name>
</gene>
<dbReference type="Gene3D" id="1.25.40.10">
    <property type="entry name" value="Tetratricopeptide repeat domain"/>
    <property type="match status" value="1"/>
</dbReference>
<name>A0A510K5X2_9FUSO</name>
<dbReference type="Gene3D" id="3.30.1330.60">
    <property type="entry name" value="OmpA-like domain"/>
    <property type="match status" value="1"/>
</dbReference>
<sequence>MKKFILFWQLLLVINLFSQDGNIKEFNDSKGNISGYSMADFDFKGYYKKIKEFEEKIENGDVKAMNNLANFYAKNDQTEQAEKYYKMAIQNGSKKAEKNLKILEKFPLMSDPMVMDYLAWDIPMEDVKGEIKIAIRGFKENGKDLNEFERNRMKGIVRKIWNKLYESADLEFIGYNDNTENKKLSLERAKRLAELFRESGLKDEMRIVKVLGKGSENSSDTNDTVEGRYNNRRVEIIGKNVVEKNFDLSLFNELKNQLEDE</sequence>
<reference evidence="1 2" key="1">
    <citation type="submission" date="2019-07" db="EMBL/GenBank/DDBJ databases">
        <title>Complete Genome Sequence of Leptotrichia wadei Strain JMUB3933.</title>
        <authorList>
            <person name="Watanabe S."/>
            <person name="Cui L."/>
        </authorList>
    </citation>
    <scope>NUCLEOTIDE SEQUENCE [LARGE SCALE GENOMIC DNA]</scope>
    <source>
        <strain evidence="1 2">JMUB3933</strain>
    </source>
</reference>
<evidence type="ECO:0000313" key="2">
    <source>
        <dbReference type="Proteomes" id="UP000321397"/>
    </source>
</evidence>
<protein>
    <submittedName>
        <fullName evidence="1">Uncharacterized protein</fullName>
    </submittedName>
</protein>